<dbReference type="InterPro" id="IPR013780">
    <property type="entry name" value="Glyco_hydro_b"/>
</dbReference>
<dbReference type="InterPro" id="IPR017853">
    <property type="entry name" value="GH"/>
</dbReference>
<gene>
    <name evidence="2" type="ORF">LTSEWAN_2003</name>
</gene>
<name>G5SAC6_SALET</name>
<dbReference type="Pfam" id="PF02806">
    <property type="entry name" value="Alpha-amylase_C"/>
    <property type="match status" value="1"/>
</dbReference>
<dbReference type="EMBL" id="AFCX01000661">
    <property type="protein sequence ID" value="EHD04113.1"/>
    <property type="molecule type" value="Genomic_DNA"/>
</dbReference>
<evidence type="ECO:0000313" key="3">
    <source>
        <dbReference type="Proteomes" id="UP000003536"/>
    </source>
</evidence>
<protein>
    <submittedName>
        <fullName evidence="2">Cytoplasmic alpha-amylase</fullName>
    </submittedName>
</protein>
<organism evidence="2 3">
    <name type="scientific">Salmonella enterica subsp. enterica serovar Wandsworth str. A4-580</name>
    <dbReference type="NCBI Taxonomy" id="913086"/>
    <lineage>
        <taxon>Bacteria</taxon>
        <taxon>Pseudomonadati</taxon>
        <taxon>Pseudomonadota</taxon>
        <taxon>Gammaproteobacteria</taxon>
        <taxon>Enterobacterales</taxon>
        <taxon>Enterobacteriaceae</taxon>
        <taxon>Salmonella</taxon>
    </lineage>
</organism>
<feature type="domain" description="Alpha-amylase/branching enzyme C-terminal all beta" evidence="1">
    <location>
        <begin position="87"/>
        <end position="162"/>
    </location>
</feature>
<dbReference type="Proteomes" id="UP000003536">
    <property type="component" value="Unassembled WGS sequence"/>
</dbReference>
<comment type="caution">
    <text evidence="2">The sequence shown here is derived from an EMBL/GenBank/DDBJ whole genome shotgun (WGS) entry which is preliminary data.</text>
</comment>
<dbReference type="SUPFAM" id="SSF51445">
    <property type="entry name" value="(Trans)glycosidases"/>
    <property type="match status" value="1"/>
</dbReference>
<dbReference type="GO" id="GO:0005975">
    <property type="term" value="P:carbohydrate metabolic process"/>
    <property type="evidence" value="ECO:0007669"/>
    <property type="project" value="InterPro"/>
</dbReference>
<proteinExistence type="predicted"/>
<dbReference type="Gene3D" id="2.60.40.1180">
    <property type="entry name" value="Golgi alpha-mannosidase II"/>
    <property type="match status" value="1"/>
</dbReference>
<reference evidence="2 3" key="1">
    <citation type="journal article" date="2011" name="BMC Genomics">
        <title>Genome sequencing reveals diversification of virulence factor content and possible host adaptation in distinct subpopulations of Salmonella enterica.</title>
        <authorList>
            <person name="den Bakker H.C."/>
            <person name="Moreno Switt A.I."/>
            <person name="Govoni G."/>
            <person name="Cummings C.A."/>
            <person name="Ranieri M.L."/>
            <person name="Degoricija L."/>
            <person name="Hoelzer K."/>
            <person name="Rodriguez-Rivera L.D."/>
            <person name="Brown S."/>
            <person name="Bolchacova E."/>
            <person name="Furtado M.R."/>
            <person name="Wiedmann M."/>
        </authorList>
    </citation>
    <scope>NUCLEOTIDE SEQUENCE [LARGE SCALE GENOMIC DNA]</scope>
    <source>
        <strain evidence="2 3">A4-580</strain>
    </source>
</reference>
<sequence>IHNRYRRWKLEAPVEPWFKPLAYALILLRENGVPSVFYPDLYGASYEDSGENGETCRVDMPVINQLDRLILARQRFAHGIQTLFFDHPNCIAFSRSGTEENPGCVVVLSNGDDGEKTLLLGDNYANKTWRDFLGNRSEHVVTNDQGEATFFCNAGSVSVWVIEDV</sequence>
<dbReference type="PATRIC" id="fig|913086.3.peg.1562"/>
<feature type="non-terminal residue" evidence="2">
    <location>
        <position position="1"/>
    </location>
</feature>
<dbReference type="GO" id="GO:0003824">
    <property type="term" value="F:catalytic activity"/>
    <property type="evidence" value="ECO:0007669"/>
    <property type="project" value="InterPro"/>
</dbReference>
<dbReference type="SUPFAM" id="SSF51011">
    <property type="entry name" value="Glycosyl hydrolase domain"/>
    <property type="match status" value="1"/>
</dbReference>
<evidence type="ECO:0000259" key="1">
    <source>
        <dbReference type="Pfam" id="PF02806"/>
    </source>
</evidence>
<evidence type="ECO:0000313" key="2">
    <source>
        <dbReference type="EMBL" id="EHD04113.1"/>
    </source>
</evidence>
<dbReference type="AlphaFoldDB" id="G5SAC6"/>
<dbReference type="InterPro" id="IPR006048">
    <property type="entry name" value="A-amylase/branching_C"/>
</dbReference>
<dbReference type="Gene3D" id="3.20.20.80">
    <property type="entry name" value="Glycosidases"/>
    <property type="match status" value="1"/>
</dbReference>
<dbReference type="GO" id="GO:0043169">
    <property type="term" value="F:cation binding"/>
    <property type="evidence" value="ECO:0007669"/>
    <property type="project" value="InterPro"/>
</dbReference>
<accession>G5SAC6</accession>